<accession>A0AA43RH55</accession>
<dbReference type="EMBL" id="JAUMVS010000043">
    <property type="protein sequence ID" value="MDO4841743.1"/>
    <property type="molecule type" value="Genomic_DNA"/>
</dbReference>
<reference evidence="4" key="1">
    <citation type="submission" date="2023-07" db="EMBL/GenBank/DDBJ databases">
        <title>Between Cages and Wild: Unraveling the Impact of Captivity on Animal Microbiomes and Antimicrobial Resistance.</title>
        <authorList>
            <person name="Schmartz G.P."/>
            <person name="Rehner J."/>
            <person name="Schuff M.J."/>
            <person name="Becker S.L."/>
            <person name="Kravczyk M."/>
            <person name="Gurevich A."/>
            <person name="Francke R."/>
            <person name="Mueller R."/>
            <person name="Keller V."/>
            <person name="Keller A."/>
        </authorList>
    </citation>
    <scope>NUCLEOTIDE SEQUENCE</scope>
    <source>
        <strain evidence="4">S12M_St_49</strain>
    </source>
</reference>
<evidence type="ECO:0000313" key="4">
    <source>
        <dbReference type="EMBL" id="MDO4841743.1"/>
    </source>
</evidence>
<organism evidence="4 5">
    <name type="scientific">Phoenicibacter congonensis</name>
    <dbReference type="NCBI Taxonomy" id="1944646"/>
    <lineage>
        <taxon>Bacteria</taxon>
        <taxon>Bacillati</taxon>
        <taxon>Actinomycetota</taxon>
        <taxon>Coriobacteriia</taxon>
        <taxon>Eggerthellales</taxon>
        <taxon>Eggerthellaceae</taxon>
        <taxon>Phoenicibacter</taxon>
    </lineage>
</organism>
<feature type="region of interest" description="Disordered" evidence="3">
    <location>
        <begin position="242"/>
        <end position="274"/>
    </location>
</feature>
<evidence type="ECO:0000256" key="3">
    <source>
        <dbReference type="SAM" id="MobiDB-lite"/>
    </source>
</evidence>
<dbReference type="Pfam" id="PF02616">
    <property type="entry name" value="SMC_ScpA"/>
    <property type="match status" value="1"/>
</dbReference>
<name>A0AA43RH55_9ACTN</name>
<dbReference type="InterPro" id="IPR003768">
    <property type="entry name" value="ScpA"/>
</dbReference>
<evidence type="ECO:0000256" key="2">
    <source>
        <dbReference type="ARBA" id="ARBA00044777"/>
    </source>
</evidence>
<keyword evidence="5" id="KW-1185">Reference proteome</keyword>
<evidence type="ECO:0000313" key="5">
    <source>
        <dbReference type="Proteomes" id="UP001168575"/>
    </source>
</evidence>
<dbReference type="Gene3D" id="6.10.250.2410">
    <property type="match status" value="1"/>
</dbReference>
<proteinExistence type="predicted"/>
<dbReference type="AlphaFoldDB" id="A0AA43RH55"/>
<dbReference type="GO" id="GO:0007059">
    <property type="term" value="P:chromosome segregation"/>
    <property type="evidence" value="ECO:0007669"/>
    <property type="project" value="UniProtKB-KW"/>
</dbReference>
<dbReference type="InterPro" id="IPR023093">
    <property type="entry name" value="ScpA-like_C"/>
</dbReference>
<comment type="caution">
    <text evidence="4">The sequence shown here is derived from an EMBL/GenBank/DDBJ whole genome shotgun (WGS) entry which is preliminary data.</text>
</comment>
<evidence type="ECO:0000256" key="1">
    <source>
        <dbReference type="ARBA" id="ARBA00022829"/>
    </source>
</evidence>
<gene>
    <name evidence="4" type="ORF">Q3982_03590</name>
</gene>
<dbReference type="Gene3D" id="1.10.10.580">
    <property type="entry name" value="Structural maintenance of chromosome 1. Chain E"/>
    <property type="match status" value="1"/>
</dbReference>
<keyword evidence="1" id="KW-0159">Chromosome partition</keyword>
<dbReference type="PANTHER" id="PTHR33969">
    <property type="entry name" value="SEGREGATION AND CONDENSATION PROTEIN A"/>
    <property type="match status" value="1"/>
</dbReference>
<dbReference type="PANTHER" id="PTHR33969:SF2">
    <property type="entry name" value="SEGREGATION AND CONDENSATION PROTEIN A"/>
    <property type="match status" value="1"/>
</dbReference>
<protein>
    <recommendedName>
        <fullName evidence="2">Segregation and condensation protein A</fullName>
    </recommendedName>
</protein>
<dbReference type="Proteomes" id="UP001168575">
    <property type="component" value="Unassembled WGS sequence"/>
</dbReference>
<sequence>MSINIKTANFEGPFDLLLQLVLSKRVDISSISIAEVTDQYLSIVSRMVILDTETASDFMLVAATLLEIKTRSLLPRDIHVLEEEEQLSPLEARELLIEKLIIYKQFKNSAEALTRDFEAEKRHLTRTFGPTSDFKDVAPDFLKSTTAEDLAQSAARLLGRIDQFLLASSHIASKPLNTEVFAQTILARCRVEGKTRFSKLVEESPRRDIVVVTLLAVLELYKRNLVNVEQVEEFGDIEIEAKENPKHSGVAGTSDAAVTSDNAADDKEAEAEAQ</sequence>